<dbReference type="OrthoDB" id="6258586at2"/>
<gene>
    <name evidence="2" type="ORF">AAY24_10600</name>
</gene>
<name>A0A0F7K0P2_9GAMM</name>
<dbReference type="KEGG" id="seds:AAY24_10600"/>
<reference evidence="2 3" key="1">
    <citation type="journal article" date="2015" name="Genome Announc.">
        <title>Complete Genome Sequence of Sedimenticola thiotaurini Strain SIP-G1, a Polyphosphate- and Polyhydroxyalkanoate-Accumulating Sulfur-Oxidizing Gammaproteobacterium Isolated from Salt Marsh Sediments.</title>
        <authorList>
            <person name="Flood B.E."/>
            <person name="Jones D.S."/>
            <person name="Bailey J.V."/>
        </authorList>
    </citation>
    <scope>NUCLEOTIDE SEQUENCE [LARGE SCALE GENOMIC DNA]</scope>
    <source>
        <strain evidence="2 3">SIP-G1</strain>
    </source>
</reference>
<evidence type="ECO:0000256" key="1">
    <source>
        <dbReference type="SAM" id="SignalP"/>
    </source>
</evidence>
<proteinExistence type="predicted"/>
<feature type="signal peptide" evidence="1">
    <location>
        <begin position="1"/>
        <end position="24"/>
    </location>
</feature>
<dbReference type="AlphaFoldDB" id="A0A0F7K0P2"/>
<dbReference type="EMBL" id="CP011412">
    <property type="protein sequence ID" value="AKH20730.1"/>
    <property type="molecule type" value="Genomic_DNA"/>
</dbReference>
<dbReference type="RefSeq" id="WP_046859660.1">
    <property type="nucleotide sequence ID" value="NZ_CP011412.1"/>
</dbReference>
<protein>
    <submittedName>
        <fullName evidence="2">Uncharacterized protein</fullName>
    </submittedName>
</protein>
<accession>A0A0F7K0P2</accession>
<evidence type="ECO:0000313" key="3">
    <source>
        <dbReference type="Proteomes" id="UP000034410"/>
    </source>
</evidence>
<feature type="chain" id="PRO_5002517768" evidence="1">
    <location>
        <begin position="25"/>
        <end position="234"/>
    </location>
</feature>
<evidence type="ECO:0000313" key="2">
    <source>
        <dbReference type="EMBL" id="AKH20730.1"/>
    </source>
</evidence>
<sequence>MSIKHSLVAIIVISSLFIIGHASADDPFPAPPYASVGSVTESTTVLGMTLAIRKFESDAAIEDILQYYRELWGEGEYVESEASPWQMITSRQGDELYNVQIQYGGSRNTWGYLSISDLPGKLDSGKYQVSGGEGFPKMAGSQVINDQRSKDPGKTARTLLLYNDFSPRANATFYENHYKNKGWEAIMSQSTAPREKGYALYFRQGRQTVSITINQLDGKTSIVANEVSRGLLGR</sequence>
<keyword evidence="1" id="KW-0732">Signal</keyword>
<dbReference type="Proteomes" id="UP000034410">
    <property type="component" value="Chromosome"/>
</dbReference>
<keyword evidence="3" id="KW-1185">Reference proteome</keyword>
<organism evidence="2 3">
    <name type="scientific">Sedimenticola thiotaurini</name>
    <dbReference type="NCBI Taxonomy" id="1543721"/>
    <lineage>
        <taxon>Bacteria</taxon>
        <taxon>Pseudomonadati</taxon>
        <taxon>Pseudomonadota</taxon>
        <taxon>Gammaproteobacteria</taxon>
        <taxon>Chromatiales</taxon>
        <taxon>Sedimenticolaceae</taxon>
        <taxon>Sedimenticola</taxon>
    </lineage>
</organism>